<dbReference type="InterPro" id="IPR022061">
    <property type="entry name" value="DUF3617"/>
</dbReference>
<dbReference type="Pfam" id="PF12276">
    <property type="entry name" value="DUF3617"/>
    <property type="match status" value="1"/>
</dbReference>
<sequence length="106" mass="11517">MLSAAIGLNVSEACIGPDDRIIGEDPSCAKPEVTKNGDRIVVTFICEAKEGRVTNSLLFTGDFTTWYRAQGKITMDGQERRSDLHSGFTVDATYIRPDCADAASTR</sequence>
<evidence type="ECO:0008006" key="3">
    <source>
        <dbReference type="Google" id="ProtNLM"/>
    </source>
</evidence>
<dbReference type="EMBL" id="FOSN01000017">
    <property type="protein sequence ID" value="SFK74137.1"/>
    <property type="molecule type" value="Genomic_DNA"/>
</dbReference>
<accession>A0A1I4C156</accession>
<evidence type="ECO:0000313" key="1">
    <source>
        <dbReference type="EMBL" id="SFK74137.1"/>
    </source>
</evidence>
<organism evidence="1 2">
    <name type="scientific">Methylocapsa palsarum</name>
    <dbReference type="NCBI Taxonomy" id="1612308"/>
    <lineage>
        <taxon>Bacteria</taxon>
        <taxon>Pseudomonadati</taxon>
        <taxon>Pseudomonadota</taxon>
        <taxon>Alphaproteobacteria</taxon>
        <taxon>Hyphomicrobiales</taxon>
        <taxon>Beijerinckiaceae</taxon>
        <taxon>Methylocapsa</taxon>
    </lineage>
</organism>
<protein>
    <recommendedName>
        <fullName evidence="3">DUF3617 family protein</fullName>
    </recommendedName>
</protein>
<keyword evidence="2" id="KW-1185">Reference proteome</keyword>
<dbReference type="AlphaFoldDB" id="A0A1I4C156"/>
<proteinExistence type="predicted"/>
<gene>
    <name evidence="1" type="ORF">SAMN05444581_11754</name>
</gene>
<dbReference type="Proteomes" id="UP000198755">
    <property type="component" value="Unassembled WGS sequence"/>
</dbReference>
<dbReference type="OrthoDB" id="8113882at2"/>
<name>A0A1I4C156_9HYPH</name>
<reference evidence="1 2" key="1">
    <citation type="submission" date="2016-10" db="EMBL/GenBank/DDBJ databases">
        <authorList>
            <person name="de Groot N.N."/>
        </authorList>
    </citation>
    <scope>NUCLEOTIDE SEQUENCE [LARGE SCALE GENOMIC DNA]</scope>
    <source>
        <strain evidence="1 2">NE2</strain>
    </source>
</reference>
<evidence type="ECO:0000313" key="2">
    <source>
        <dbReference type="Proteomes" id="UP000198755"/>
    </source>
</evidence>